<dbReference type="InterPro" id="IPR036390">
    <property type="entry name" value="WH_DNA-bd_sf"/>
</dbReference>
<dbReference type="EMBL" id="CP134501">
    <property type="protein sequence ID" value="WNF33368.1"/>
    <property type="molecule type" value="Genomic_DNA"/>
</dbReference>
<dbReference type="SUPFAM" id="SSF46785">
    <property type="entry name" value="Winged helix' DNA-binding domain"/>
    <property type="match status" value="1"/>
</dbReference>
<keyword evidence="2 5" id="KW-0238">DNA-binding</keyword>
<keyword evidence="1" id="KW-0805">Transcription regulation</keyword>
<dbReference type="RefSeq" id="WP_082829562.1">
    <property type="nucleotide sequence ID" value="NZ_CP134501.1"/>
</dbReference>
<dbReference type="InterPro" id="IPR014036">
    <property type="entry name" value="DeoR-like_C"/>
</dbReference>
<dbReference type="InterPro" id="IPR037171">
    <property type="entry name" value="NagB/RpiA_transferase-like"/>
</dbReference>
<dbReference type="InterPro" id="IPR050313">
    <property type="entry name" value="Carb_Metab_HTH_regulators"/>
</dbReference>
<dbReference type="Proteomes" id="UP001303701">
    <property type="component" value="Chromosome"/>
</dbReference>
<evidence type="ECO:0000259" key="4">
    <source>
        <dbReference type="PROSITE" id="PS51000"/>
    </source>
</evidence>
<dbReference type="InterPro" id="IPR001034">
    <property type="entry name" value="DeoR_HTH"/>
</dbReference>
<dbReference type="Pfam" id="PF08220">
    <property type="entry name" value="HTH_DeoR"/>
    <property type="match status" value="1"/>
</dbReference>
<dbReference type="PROSITE" id="PS51000">
    <property type="entry name" value="HTH_DEOR_2"/>
    <property type="match status" value="1"/>
</dbReference>
<dbReference type="InterPro" id="IPR036388">
    <property type="entry name" value="WH-like_DNA-bd_sf"/>
</dbReference>
<dbReference type="SMART" id="SM01134">
    <property type="entry name" value="DeoRC"/>
    <property type="match status" value="1"/>
</dbReference>
<dbReference type="SMART" id="SM00420">
    <property type="entry name" value="HTH_DEOR"/>
    <property type="match status" value="1"/>
</dbReference>
<feature type="domain" description="HTH deoR-type" evidence="4">
    <location>
        <begin position="22"/>
        <end position="77"/>
    </location>
</feature>
<dbReference type="PROSITE" id="PS00894">
    <property type="entry name" value="HTH_DEOR_1"/>
    <property type="match status" value="1"/>
</dbReference>
<dbReference type="PRINTS" id="PR00037">
    <property type="entry name" value="HTHLACR"/>
</dbReference>
<evidence type="ECO:0000256" key="2">
    <source>
        <dbReference type="ARBA" id="ARBA00023125"/>
    </source>
</evidence>
<keyword evidence="3" id="KW-0804">Transcription</keyword>
<dbReference type="SUPFAM" id="SSF100950">
    <property type="entry name" value="NagB/RpiA/CoA transferase-like"/>
    <property type="match status" value="1"/>
</dbReference>
<sequence>MTKLAYDIENGYRKAGDKLLNAAERKEKIIEILKEKKAVKILSLSKMLKVTRETIRKDLYELEKEGLIKKIHGGAVLDLPNQESDYERRKTKNLEAKRAIAKEAAKHVEDGDIIYLDYGTTTYLLAEELLKLKNITVVTNTIPIVNLLLRSDSVNLVILGGMVRKNEDSLYGPFASNNIKNIYVDIGFFGCGGIDSFSGITNHHIGETEISKEMMSHCQNKIILADHSKFGTTAFNQTATFSDVDIIITDKDIDEEIKSEILKHNVEVVIAKGASGGEENDD</sequence>
<name>A0ABY9WCG8_9BACI</name>
<proteinExistence type="predicted"/>
<protein>
    <submittedName>
        <fullName evidence="5">DeoR/GlpR family DNA-binding transcription regulator</fullName>
    </submittedName>
</protein>
<gene>
    <name evidence="5" type="ORF">RI196_01250</name>
</gene>
<dbReference type="Gene3D" id="1.10.10.10">
    <property type="entry name" value="Winged helix-like DNA-binding domain superfamily/Winged helix DNA-binding domain"/>
    <property type="match status" value="1"/>
</dbReference>
<dbReference type="GeneID" id="301124561"/>
<keyword evidence="6" id="KW-1185">Reference proteome</keyword>
<dbReference type="PANTHER" id="PTHR30363:SF44">
    <property type="entry name" value="AGA OPERON TRANSCRIPTIONAL REPRESSOR-RELATED"/>
    <property type="match status" value="1"/>
</dbReference>
<evidence type="ECO:0000256" key="3">
    <source>
        <dbReference type="ARBA" id="ARBA00023163"/>
    </source>
</evidence>
<dbReference type="Gene3D" id="3.40.50.1360">
    <property type="match status" value="1"/>
</dbReference>
<reference evidence="5 6" key="1">
    <citation type="submission" date="2023-09" db="EMBL/GenBank/DDBJ databases">
        <title>Different Types of Thermotolerant Ring-Cleaving Dioxygenases derived from Aeribacillus composti HB-1 applied for multiple aromatic hydrocarbons removal.</title>
        <authorList>
            <person name="Cao L."/>
            <person name="Li M."/>
            <person name="Ma T."/>
        </authorList>
    </citation>
    <scope>NUCLEOTIDE SEQUENCE [LARGE SCALE GENOMIC DNA]</scope>
    <source>
        <strain evidence="5 6">HB-1</strain>
    </source>
</reference>
<dbReference type="Pfam" id="PF00455">
    <property type="entry name" value="DeoRC"/>
    <property type="match status" value="1"/>
</dbReference>
<evidence type="ECO:0000313" key="6">
    <source>
        <dbReference type="Proteomes" id="UP001303701"/>
    </source>
</evidence>
<dbReference type="PANTHER" id="PTHR30363">
    <property type="entry name" value="HTH-TYPE TRANSCRIPTIONAL REGULATOR SRLR-RELATED"/>
    <property type="match status" value="1"/>
</dbReference>
<accession>A0ABY9WCG8</accession>
<dbReference type="InterPro" id="IPR018356">
    <property type="entry name" value="Tscrpt_reg_HTH_DeoR_CS"/>
</dbReference>
<evidence type="ECO:0000313" key="5">
    <source>
        <dbReference type="EMBL" id="WNF33368.1"/>
    </source>
</evidence>
<organism evidence="5 6">
    <name type="scientific">Aeribacillus composti</name>
    <dbReference type="NCBI Taxonomy" id="1868734"/>
    <lineage>
        <taxon>Bacteria</taxon>
        <taxon>Bacillati</taxon>
        <taxon>Bacillota</taxon>
        <taxon>Bacilli</taxon>
        <taxon>Bacillales</taxon>
        <taxon>Bacillaceae</taxon>
        <taxon>Aeribacillus</taxon>
    </lineage>
</organism>
<dbReference type="GO" id="GO:0003677">
    <property type="term" value="F:DNA binding"/>
    <property type="evidence" value="ECO:0007669"/>
    <property type="project" value="UniProtKB-KW"/>
</dbReference>
<evidence type="ECO:0000256" key="1">
    <source>
        <dbReference type="ARBA" id="ARBA00023015"/>
    </source>
</evidence>